<evidence type="ECO:0000313" key="3">
    <source>
        <dbReference type="EMBL" id="KAK8891213.1"/>
    </source>
</evidence>
<sequence length="466" mass="53775">MTQRTKIPKCKLRGDKPSELYLSTSKPQKTPQQQPKLPPSQVPPQAEALATEYAHNLQQQLYFLDAELKFLQDRSTIDGPEGPSVDASIRRLRNASCLKEEETNKEIQEKQDLIADYKNKIDKIKEEKGHELLQSANERESEGLEALENAFVEVASELKTKEYQSNYSNQANEFIQNLETSMKDFLENQKNTLDTESRDFDEVNSRIDELRQQRKQILNAFNTSIKNKSLQDEEIDVINIIVSEPDKPPPNVPLSTINAKNAKLEMQLKATLSSRGEIEQQVDLLLEKNIELKATLNQVNATLARAKWMKEEMEKAYLERYEATKKLYDEKLAEIAALKRMRKEMKAEIFNLTKQINKGTAIKNQKNSEEQMNRELIDFNNQVRSKIDEENEQTKREINAVNERISQMREQLDSLAIQITEAGEQFKQFDVQMKINEENPMCQPQEIPPELQVLFESLTAVKEAIA</sequence>
<reference evidence="3 4" key="1">
    <citation type="submission" date="2024-04" db="EMBL/GenBank/DDBJ databases">
        <title>Tritrichomonas musculus Genome.</title>
        <authorList>
            <person name="Alves-Ferreira E."/>
            <person name="Grigg M."/>
            <person name="Lorenzi H."/>
            <person name="Galac M."/>
        </authorList>
    </citation>
    <scope>NUCLEOTIDE SEQUENCE [LARGE SCALE GENOMIC DNA]</scope>
    <source>
        <strain evidence="3 4">EAF2021</strain>
    </source>
</reference>
<accession>A0ABR2KK86</accession>
<feature type="coiled-coil region" evidence="1">
    <location>
        <begin position="186"/>
        <end position="220"/>
    </location>
</feature>
<feature type="compositionally biased region" description="Basic residues" evidence="2">
    <location>
        <begin position="1"/>
        <end position="11"/>
    </location>
</feature>
<feature type="compositionally biased region" description="Low complexity" evidence="2">
    <location>
        <begin position="23"/>
        <end position="35"/>
    </location>
</feature>
<name>A0ABR2KK86_9EUKA</name>
<dbReference type="EMBL" id="JAPFFF010000004">
    <property type="protein sequence ID" value="KAK8891213.1"/>
    <property type="molecule type" value="Genomic_DNA"/>
</dbReference>
<organism evidence="3 4">
    <name type="scientific">Tritrichomonas musculus</name>
    <dbReference type="NCBI Taxonomy" id="1915356"/>
    <lineage>
        <taxon>Eukaryota</taxon>
        <taxon>Metamonada</taxon>
        <taxon>Parabasalia</taxon>
        <taxon>Tritrichomonadida</taxon>
        <taxon>Tritrichomonadidae</taxon>
        <taxon>Tritrichomonas</taxon>
    </lineage>
</organism>
<feature type="coiled-coil region" evidence="1">
    <location>
        <begin position="100"/>
        <end position="150"/>
    </location>
</feature>
<feature type="region of interest" description="Disordered" evidence="2">
    <location>
        <begin position="1"/>
        <end position="45"/>
    </location>
</feature>
<evidence type="ECO:0000313" key="4">
    <source>
        <dbReference type="Proteomes" id="UP001470230"/>
    </source>
</evidence>
<feature type="coiled-coil region" evidence="1">
    <location>
        <begin position="296"/>
        <end position="425"/>
    </location>
</feature>
<proteinExistence type="predicted"/>
<evidence type="ECO:0000256" key="1">
    <source>
        <dbReference type="SAM" id="Coils"/>
    </source>
</evidence>
<dbReference type="Proteomes" id="UP001470230">
    <property type="component" value="Unassembled WGS sequence"/>
</dbReference>
<evidence type="ECO:0000256" key="2">
    <source>
        <dbReference type="SAM" id="MobiDB-lite"/>
    </source>
</evidence>
<keyword evidence="4" id="KW-1185">Reference proteome</keyword>
<keyword evidence="1" id="KW-0175">Coiled coil</keyword>
<gene>
    <name evidence="3" type="ORF">M9Y10_028420</name>
</gene>
<comment type="caution">
    <text evidence="3">The sequence shown here is derived from an EMBL/GenBank/DDBJ whole genome shotgun (WGS) entry which is preliminary data.</text>
</comment>
<protein>
    <submittedName>
        <fullName evidence="3">Uncharacterized protein</fullName>
    </submittedName>
</protein>